<keyword evidence="8 11" id="KW-0328">Glycosyltransferase</keyword>
<dbReference type="Gene3D" id="3.40.50.2020">
    <property type="match status" value="1"/>
</dbReference>
<dbReference type="GO" id="GO:0005737">
    <property type="term" value="C:cytoplasm"/>
    <property type="evidence" value="ECO:0007669"/>
    <property type="project" value="UniProtKB-SubCell"/>
</dbReference>
<name>A0A271IYD5_9BACT</name>
<keyword evidence="10 11" id="KW-0660">Purine salvage</keyword>
<comment type="catalytic activity">
    <reaction evidence="1 11">
        <text>AMP + diphosphate = 5-phospho-alpha-D-ribose 1-diphosphate + adenine</text>
        <dbReference type="Rhea" id="RHEA:16609"/>
        <dbReference type="ChEBI" id="CHEBI:16708"/>
        <dbReference type="ChEBI" id="CHEBI:33019"/>
        <dbReference type="ChEBI" id="CHEBI:58017"/>
        <dbReference type="ChEBI" id="CHEBI:456215"/>
        <dbReference type="EC" id="2.4.2.7"/>
    </reaction>
</comment>
<evidence type="ECO:0000256" key="2">
    <source>
        <dbReference type="ARBA" id="ARBA00003968"/>
    </source>
</evidence>
<dbReference type="NCBIfam" id="NF002634">
    <property type="entry name" value="PRK02304.1-3"/>
    <property type="match status" value="1"/>
</dbReference>
<dbReference type="FunFam" id="3.40.50.2020:FF:000021">
    <property type="entry name" value="Adenine phosphoribosyltransferase"/>
    <property type="match status" value="1"/>
</dbReference>
<dbReference type="GO" id="GO:0044209">
    <property type="term" value="P:AMP salvage"/>
    <property type="evidence" value="ECO:0007669"/>
    <property type="project" value="UniProtKB-UniRule"/>
</dbReference>
<organism evidence="13 14">
    <name type="scientific">Rubrivirga marina</name>
    <dbReference type="NCBI Taxonomy" id="1196024"/>
    <lineage>
        <taxon>Bacteria</taxon>
        <taxon>Pseudomonadati</taxon>
        <taxon>Rhodothermota</taxon>
        <taxon>Rhodothermia</taxon>
        <taxon>Rhodothermales</taxon>
        <taxon>Rubricoccaceae</taxon>
        <taxon>Rubrivirga</taxon>
    </lineage>
</organism>
<evidence type="ECO:0000256" key="4">
    <source>
        <dbReference type="ARBA" id="ARBA00004659"/>
    </source>
</evidence>
<dbReference type="GO" id="GO:0003999">
    <property type="term" value="F:adenine phosphoribosyltransferase activity"/>
    <property type="evidence" value="ECO:0007669"/>
    <property type="project" value="UniProtKB-UniRule"/>
</dbReference>
<evidence type="ECO:0000256" key="1">
    <source>
        <dbReference type="ARBA" id="ARBA00000868"/>
    </source>
</evidence>
<evidence type="ECO:0000259" key="12">
    <source>
        <dbReference type="Pfam" id="PF00156"/>
    </source>
</evidence>
<comment type="subcellular location">
    <subcellularLocation>
        <location evidence="3 11">Cytoplasm</location>
    </subcellularLocation>
</comment>
<dbReference type="EMBL" id="MQWD01000001">
    <property type="protein sequence ID" value="PAP76212.1"/>
    <property type="molecule type" value="Genomic_DNA"/>
</dbReference>
<evidence type="ECO:0000256" key="6">
    <source>
        <dbReference type="ARBA" id="ARBA00011893"/>
    </source>
</evidence>
<comment type="similarity">
    <text evidence="5 11">Belongs to the purine/pyrimidine phosphoribosyltransferase family.</text>
</comment>
<accession>A0A271IYD5</accession>
<dbReference type="RefSeq" id="WP_095509860.1">
    <property type="nucleotide sequence ID" value="NZ_MQWD01000001.1"/>
</dbReference>
<comment type="caution">
    <text evidence="13">The sequence shown here is derived from an EMBL/GenBank/DDBJ whole genome shotgun (WGS) entry which is preliminary data.</text>
</comment>
<dbReference type="UniPathway" id="UPA00588">
    <property type="reaction ID" value="UER00646"/>
</dbReference>
<dbReference type="NCBIfam" id="NF002636">
    <property type="entry name" value="PRK02304.1-5"/>
    <property type="match status" value="1"/>
</dbReference>
<proteinExistence type="inferred from homology"/>
<protein>
    <recommendedName>
        <fullName evidence="6 11">Adenine phosphoribosyltransferase</fullName>
        <shortName evidence="11">APRT</shortName>
        <ecNumber evidence="6 11">2.4.2.7</ecNumber>
    </recommendedName>
</protein>
<evidence type="ECO:0000313" key="14">
    <source>
        <dbReference type="Proteomes" id="UP000216339"/>
    </source>
</evidence>
<keyword evidence="9 11" id="KW-0808">Transferase</keyword>
<evidence type="ECO:0000256" key="7">
    <source>
        <dbReference type="ARBA" id="ARBA00022490"/>
    </source>
</evidence>
<dbReference type="InterPro" id="IPR029057">
    <property type="entry name" value="PRTase-like"/>
</dbReference>
<comment type="pathway">
    <text evidence="4 11">Purine metabolism; AMP biosynthesis via salvage pathway; AMP from adenine: step 1/1.</text>
</comment>
<dbReference type="HAMAP" id="MF_00004">
    <property type="entry name" value="Aden_phosphoribosyltr"/>
    <property type="match status" value="1"/>
</dbReference>
<evidence type="ECO:0000256" key="10">
    <source>
        <dbReference type="ARBA" id="ARBA00022726"/>
    </source>
</evidence>
<dbReference type="InterPro" id="IPR005764">
    <property type="entry name" value="Ade_phspho_trans"/>
</dbReference>
<evidence type="ECO:0000256" key="11">
    <source>
        <dbReference type="HAMAP-Rule" id="MF_00004"/>
    </source>
</evidence>
<dbReference type="AlphaFoldDB" id="A0A271IYD5"/>
<dbReference type="InterPro" id="IPR000836">
    <property type="entry name" value="PRTase_dom"/>
</dbReference>
<sequence>MPDLADALRTIPDFPKPGIQFKDLTPVLADPALFGQLLDALAAPWADAGVTHVVGIESRGYWFGAALAERLGAGFLPARKPGKLPAASVRATYALEYGEDALELHGQDLPDGARALVHDDVIATGGTAAAACELVEKAGGTVVGISFAVEIAFLDGRSKLPAGVPVEVAIVV</sequence>
<dbReference type="GO" id="GO:0006166">
    <property type="term" value="P:purine ribonucleoside salvage"/>
    <property type="evidence" value="ECO:0007669"/>
    <property type="project" value="UniProtKB-KW"/>
</dbReference>
<reference evidence="13 14" key="1">
    <citation type="submission" date="2016-11" db="EMBL/GenBank/DDBJ databases">
        <title>Study of marine rhodopsin-containing bacteria.</title>
        <authorList>
            <person name="Yoshizawa S."/>
            <person name="Kumagai Y."/>
            <person name="Kogure K."/>
        </authorList>
    </citation>
    <scope>NUCLEOTIDE SEQUENCE [LARGE SCALE GENOMIC DNA]</scope>
    <source>
        <strain evidence="13 14">SAORIC-28</strain>
    </source>
</reference>
<dbReference type="PANTHER" id="PTHR32315:SF3">
    <property type="entry name" value="ADENINE PHOSPHORIBOSYLTRANSFERASE"/>
    <property type="match status" value="1"/>
</dbReference>
<evidence type="ECO:0000256" key="5">
    <source>
        <dbReference type="ARBA" id="ARBA00008391"/>
    </source>
</evidence>
<dbReference type="Pfam" id="PF00156">
    <property type="entry name" value="Pribosyltran"/>
    <property type="match status" value="1"/>
</dbReference>
<dbReference type="Proteomes" id="UP000216339">
    <property type="component" value="Unassembled WGS sequence"/>
</dbReference>
<dbReference type="GO" id="GO:0016208">
    <property type="term" value="F:AMP binding"/>
    <property type="evidence" value="ECO:0007669"/>
    <property type="project" value="TreeGrafter"/>
</dbReference>
<comment type="function">
    <text evidence="2 11">Catalyzes a salvage reaction resulting in the formation of AMP, that is energically less costly than de novo synthesis.</text>
</comment>
<gene>
    <name evidence="11" type="primary">apt</name>
    <name evidence="13" type="ORF">BSZ37_07025</name>
</gene>
<feature type="domain" description="Phosphoribosyltransferase" evidence="12">
    <location>
        <begin position="49"/>
        <end position="146"/>
    </location>
</feature>
<dbReference type="OrthoDB" id="9803963at2"/>
<evidence type="ECO:0000256" key="3">
    <source>
        <dbReference type="ARBA" id="ARBA00004496"/>
    </source>
</evidence>
<dbReference type="SUPFAM" id="SSF53271">
    <property type="entry name" value="PRTase-like"/>
    <property type="match status" value="1"/>
</dbReference>
<dbReference type="InterPro" id="IPR050054">
    <property type="entry name" value="UPRTase/APRTase"/>
</dbReference>
<keyword evidence="7 11" id="KW-0963">Cytoplasm</keyword>
<dbReference type="EC" id="2.4.2.7" evidence="6 11"/>
<comment type="subunit">
    <text evidence="11">Homodimer.</text>
</comment>
<evidence type="ECO:0000256" key="8">
    <source>
        <dbReference type="ARBA" id="ARBA00022676"/>
    </source>
</evidence>
<evidence type="ECO:0000313" key="13">
    <source>
        <dbReference type="EMBL" id="PAP76212.1"/>
    </source>
</evidence>
<dbReference type="CDD" id="cd06223">
    <property type="entry name" value="PRTases_typeI"/>
    <property type="match status" value="1"/>
</dbReference>
<dbReference type="GO" id="GO:0006168">
    <property type="term" value="P:adenine salvage"/>
    <property type="evidence" value="ECO:0007669"/>
    <property type="project" value="InterPro"/>
</dbReference>
<evidence type="ECO:0000256" key="9">
    <source>
        <dbReference type="ARBA" id="ARBA00022679"/>
    </source>
</evidence>
<dbReference type="GO" id="GO:0002055">
    <property type="term" value="F:adenine binding"/>
    <property type="evidence" value="ECO:0007669"/>
    <property type="project" value="TreeGrafter"/>
</dbReference>
<dbReference type="PANTHER" id="PTHR32315">
    <property type="entry name" value="ADENINE PHOSPHORIBOSYLTRANSFERASE"/>
    <property type="match status" value="1"/>
</dbReference>
<keyword evidence="14" id="KW-1185">Reference proteome</keyword>